<dbReference type="GO" id="GO:0031048">
    <property type="term" value="P:regulatory ncRNA-mediated heterochromatin formation"/>
    <property type="evidence" value="ECO:0007669"/>
    <property type="project" value="TreeGrafter"/>
</dbReference>
<dbReference type="EMBL" id="OUUZ01000016">
    <property type="protein sequence ID" value="SPQ26026.1"/>
    <property type="molecule type" value="Genomic_DNA"/>
</dbReference>
<feature type="compositionally biased region" description="Low complexity" evidence="4">
    <location>
        <begin position="202"/>
        <end position="223"/>
    </location>
</feature>
<evidence type="ECO:0000256" key="2">
    <source>
        <dbReference type="ARBA" id="ARBA00009265"/>
    </source>
</evidence>
<evidence type="ECO:0000313" key="6">
    <source>
        <dbReference type="Proteomes" id="UP000289323"/>
    </source>
</evidence>
<comment type="similarity">
    <text evidence="2">Belongs to the NRDE2 family.</text>
</comment>
<proteinExistence type="inferred from homology"/>
<dbReference type="Pfam" id="PF08424">
    <property type="entry name" value="NRDE-2"/>
    <property type="match status" value="2"/>
</dbReference>
<dbReference type="Proteomes" id="UP000289323">
    <property type="component" value="Unassembled WGS sequence"/>
</dbReference>
<feature type="region of interest" description="Disordered" evidence="4">
    <location>
        <begin position="201"/>
        <end position="227"/>
    </location>
</feature>
<reference evidence="5 6" key="1">
    <citation type="submission" date="2018-04" db="EMBL/GenBank/DDBJ databases">
        <authorList>
            <person name="Huttner S."/>
            <person name="Dainat J."/>
        </authorList>
    </citation>
    <scope>NUCLEOTIDE SEQUENCE [LARGE SCALE GENOMIC DNA]</scope>
</reference>
<evidence type="ECO:0000256" key="1">
    <source>
        <dbReference type="ARBA" id="ARBA00004123"/>
    </source>
</evidence>
<dbReference type="AlphaFoldDB" id="A0A446BU26"/>
<gene>
    <name evidence="5" type="ORF">TT172_LOCUS8445</name>
</gene>
<organism evidence="5 6">
    <name type="scientific">Thermothielavioides terrestris</name>
    <dbReference type="NCBI Taxonomy" id="2587410"/>
    <lineage>
        <taxon>Eukaryota</taxon>
        <taxon>Fungi</taxon>
        <taxon>Dikarya</taxon>
        <taxon>Ascomycota</taxon>
        <taxon>Pezizomycotina</taxon>
        <taxon>Sordariomycetes</taxon>
        <taxon>Sordariomycetidae</taxon>
        <taxon>Sordariales</taxon>
        <taxon>Chaetomiaceae</taxon>
        <taxon>Thermothielavioides</taxon>
    </lineage>
</organism>
<sequence length="932" mass="102236">MTGGTRGIGIGIATEIVSRSGRKSGSVAAVILTVNDSELGIGIASGRVKGPKSASGERNHDRKDAAVSSHLFVLDTRGDPLILQYGTNDRSAVPAYYRFGAGRVMGSPGFLTMHRDGAQEQFSIRAPGEGSGSGSVFRDKALMAALHRAEAQRILPSPDQSLPPASDDFIPLALTRHLQTHPADLPAWHRLIALQDALFREQQQQQQQHGGSSSTTTNNNSTQTREEKQALAELKVGLYRQALRAHASAPPSSSQYRSGREREWQREREALQLEAVYVFLRLTRLLQDAGFAELAVAAWQGVLELTFCRPSEQSLGADAALTSFAEFWESEVPRMGEAGAWGWGKFVEEGEALGGPPEARRDRPLEVPRTGDPFEAWAAVEQQAAARARLPARTLDEGTEDDPFRVVLFSDIKELLIWFPPAVLPRVRPLLADAFLVFCGLPPAGLSGDKFAALLGDPFVAGRGQGIYPRRDDHDVGAAPELSRKYPEFAQQGGSMAVSPDVLFSGDLWFRYLDRWSASHAADKKVDYWWVLGVLKHLVKESGMEQLAEYYLAMEWRNEPTGARKVAKGLLKQYSSNIRLYIAYALIERANGNADVAYKVLSSATGLASSSPSSVSQLLWNTWAWVHVEADQKESALARLCSSADSGFEGSTVSPALLLKARSYFSSTRDYSLSSKQLDVAAQHAESLMLLEYLSAEGGSEPAAESQGNISAALGSVHAFSRELESRALSQSREHERLLQSAARLLYHHATHGPYRPIYIRTQLHLFIRLFPSNTLLLSLFAWSHQPALRIDDPVRDTLRTLSLAPPHDSLGTRRFAIQHEARVGTAHSVRAAFEAALDSDACRGSAELWARYVRFCAGSRELRGKVREVFYRAIAACPGVKEVYMEGFGLGVLSASELRAVGETMAAKGLRVHVDLEEFLGKWEKEHGERG</sequence>
<dbReference type="InterPro" id="IPR013633">
    <property type="entry name" value="NRDE-2"/>
</dbReference>
<dbReference type="PANTHER" id="PTHR13471:SF0">
    <property type="entry name" value="NUCLEAR EXOSOME REGULATOR NRDE2"/>
    <property type="match status" value="1"/>
</dbReference>
<dbReference type="PANTHER" id="PTHR13471">
    <property type="entry name" value="TETRATRICOPEPTIDE-LIKE HELICAL"/>
    <property type="match status" value="1"/>
</dbReference>
<protein>
    <submittedName>
        <fullName evidence="5">14badb19-9c98-4e90-9985-eadfde31ec07</fullName>
    </submittedName>
</protein>
<keyword evidence="3" id="KW-0539">Nucleus</keyword>
<evidence type="ECO:0000313" key="5">
    <source>
        <dbReference type="EMBL" id="SPQ26026.1"/>
    </source>
</evidence>
<comment type="subcellular location">
    <subcellularLocation>
        <location evidence="1">Nucleus</location>
    </subcellularLocation>
</comment>
<evidence type="ECO:0000256" key="4">
    <source>
        <dbReference type="SAM" id="MobiDB-lite"/>
    </source>
</evidence>
<dbReference type="GO" id="GO:0071013">
    <property type="term" value="C:catalytic step 2 spliceosome"/>
    <property type="evidence" value="ECO:0007669"/>
    <property type="project" value="TreeGrafter"/>
</dbReference>
<dbReference type="GO" id="GO:1902369">
    <property type="term" value="P:negative regulation of RNA catabolic process"/>
    <property type="evidence" value="ECO:0007669"/>
    <property type="project" value="TreeGrafter"/>
</dbReference>
<name>A0A446BU26_9PEZI</name>
<evidence type="ECO:0000256" key="3">
    <source>
        <dbReference type="ARBA" id="ARBA00023242"/>
    </source>
</evidence>
<accession>A0A446BU26</accession>